<dbReference type="InterPro" id="IPR043141">
    <property type="entry name" value="Ribosomal_uL10-like_sf"/>
</dbReference>
<dbReference type="EMBL" id="EF463011">
    <property type="protein sequence ID" value="ABO15139.1"/>
    <property type="molecule type" value="Genomic_DNA"/>
</dbReference>
<keyword evidence="2" id="KW-0496">Mitochondrion</keyword>
<comment type="similarity">
    <text evidence="1">Belongs to the universal ribosomal protein uL10 family.</text>
</comment>
<dbReference type="InterPro" id="IPR047865">
    <property type="entry name" value="Ribosomal_uL10_bac_type"/>
</dbReference>
<dbReference type="AlphaFoldDB" id="A6YEA0"/>
<organism evidence="2">
    <name type="scientific">Chlorokybus atmophyticus</name>
    <name type="common">Soil alga</name>
    <dbReference type="NCBI Taxonomy" id="3144"/>
    <lineage>
        <taxon>Eukaryota</taxon>
        <taxon>Viridiplantae</taxon>
        <taxon>Streptophyta</taxon>
        <taxon>Chlorokybophyceae</taxon>
        <taxon>Chlorokybales</taxon>
        <taxon>Chlorokybaceae</taxon>
        <taxon>Chlorokybus</taxon>
    </lineage>
</organism>
<dbReference type="PANTHER" id="PTHR11560">
    <property type="entry name" value="39S RIBOSOMAL PROTEIN L10, MITOCHONDRIAL"/>
    <property type="match status" value="1"/>
</dbReference>
<sequence>MANLFSPINFPSSSTRRFLSGLREGSRSGLVRINNTPHLLVAGGVQLRSTFITFTSLSERSSLKKKKRCYHSVFVSYQKVVVSWGHLLPIVCNFSTASSSKKELIIKEANSILNSYSFLLILHISNMKLSEFRQIQDDFFKIDKSLSWKIIKNSLGSYEKRDLSRSSLLIVEQKKEIPQTKTKTKGIDSNCRASSFSANRLNLIPLLQGSTCLLFSNSITTGEPFSSNRYAPVIKRINKEDKILLIGGKIKNTFYNSLDLQKLANLNNSVATQLLSVLQSAYYLYLILKQAGHKE</sequence>
<dbReference type="SUPFAM" id="SSF160369">
    <property type="entry name" value="Ribosomal protein L10-like"/>
    <property type="match status" value="1"/>
</dbReference>
<evidence type="ECO:0000313" key="2">
    <source>
        <dbReference type="EMBL" id="ABO15139.1"/>
    </source>
</evidence>
<reference evidence="2" key="1">
    <citation type="journal article" date="2007" name="BMC Genomics">
        <title>An unexpectedly large and loosely packed mitochondrial genome in the charophycean green alga Chlorokybus atmophyticus.</title>
        <authorList>
            <person name="Turmel M."/>
            <person name="Otis C."/>
            <person name="Lemieux C."/>
        </authorList>
    </citation>
    <scope>NUCLEOTIDE SEQUENCE</scope>
    <source>
        <strain evidence="2">SAG 48.80</strain>
    </source>
</reference>
<proteinExistence type="inferred from homology"/>
<protein>
    <submittedName>
        <fullName evidence="2">Uncharacterized protein orf295</fullName>
    </submittedName>
</protein>
<evidence type="ECO:0000256" key="1">
    <source>
        <dbReference type="ARBA" id="ARBA00008889"/>
    </source>
</evidence>
<dbReference type="Gene3D" id="3.30.70.1730">
    <property type="match status" value="1"/>
</dbReference>
<name>A6YEA0_CHLAT</name>
<accession>A6YEA0</accession>
<dbReference type="GeneID" id="5309886"/>
<geneLocation type="mitochondrion" evidence="2"/>
<gene>
    <name evidence="2" type="primary">orf295</name>
</gene>
<dbReference type="RefSeq" id="YP_001315112.1">
    <property type="nucleotide sequence ID" value="NC_009630.1"/>
</dbReference>